<evidence type="ECO:0000256" key="1">
    <source>
        <dbReference type="ARBA" id="ARBA00004776"/>
    </source>
</evidence>
<keyword evidence="7" id="KW-1185">Reference proteome</keyword>
<dbReference type="InterPro" id="IPR029044">
    <property type="entry name" value="Nucleotide-diphossugar_trans"/>
</dbReference>
<evidence type="ECO:0000256" key="4">
    <source>
        <dbReference type="ARBA" id="ARBA00022679"/>
    </source>
</evidence>
<keyword evidence="4 6" id="KW-0808">Transferase</keyword>
<sequence>MSTHDLGSSPAPVATVVIPTHNRHEGLAELLDDLLRQKDLPGPIEVLVVDSAVAESAAEVVERAAAQGLAASYHLTVNSLASKRNVGGELATADVIMFADDDMRLPSGWVVGHLAALGGRDDVVSCGAIDFPDAWVASSNYYHFKQEWHRNDDDQDRDSLEPWRVVCMNMAMSRRLFEACGGWDPDFVHYGAEDLEFGHRVTREHGARLVLAPDGRAVHQEVKQDVVGFARKLYKAAYHGQGLLIAKAPECRRIPTLRMTEPGLASGLPDRLLYLVTSLLAWPWLVTLLARGLRVVDGRRWAFQPLPYRVLYLLSTRLGVRDRHAGRPDRSAEIA</sequence>
<evidence type="ECO:0000313" key="6">
    <source>
        <dbReference type="EMBL" id="MBB6628493.1"/>
    </source>
</evidence>
<dbReference type="RefSeq" id="WP_185253545.1">
    <property type="nucleotide sequence ID" value="NZ_JACKXE010000001.1"/>
</dbReference>
<evidence type="ECO:0000313" key="7">
    <source>
        <dbReference type="Proteomes" id="UP000523955"/>
    </source>
</evidence>
<keyword evidence="3" id="KW-0328">Glycosyltransferase</keyword>
<comment type="similarity">
    <text evidence="2">Belongs to the glycosyltransferase 2 family.</text>
</comment>
<name>A0A7X0RK23_9ACTN</name>
<dbReference type="PANTHER" id="PTHR43179:SF12">
    <property type="entry name" value="GALACTOFURANOSYLTRANSFERASE GLFT2"/>
    <property type="match status" value="1"/>
</dbReference>
<gene>
    <name evidence="6" type="ORF">H5V45_14305</name>
</gene>
<evidence type="ECO:0000259" key="5">
    <source>
        <dbReference type="Pfam" id="PF00535"/>
    </source>
</evidence>
<dbReference type="PANTHER" id="PTHR43179">
    <property type="entry name" value="RHAMNOSYLTRANSFERASE WBBL"/>
    <property type="match status" value="1"/>
</dbReference>
<proteinExistence type="inferred from homology"/>
<feature type="domain" description="Glycosyltransferase 2-like" evidence="5">
    <location>
        <begin position="15"/>
        <end position="178"/>
    </location>
</feature>
<dbReference type="InterPro" id="IPR001173">
    <property type="entry name" value="Glyco_trans_2-like"/>
</dbReference>
<dbReference type="Pfam" id="PF00535">
    <property type="entry name" value="Glycos_transf_2"/>
    <property type="match status" value="1"/>
</dbReference>
<reference evidence="6 7" key="1">
    <citation type="submission" date="2020-08" db="EMBL/GenBank/DDBJ databases">
        <authorList>
            <person name="Seo M.-J."/>
        </authorList>
    </citation>
    <scope>NUCLEOTIDE SEQUENCE [LARGE SCALE GENOMIC DNA]</scope>
    <source>
        <strain evidence="6 7">KIGAM211</strain>
    </source>
</reference>
<dbReference type="EMBL" id="JACKXE010000001">
    <property type="protein sequence ID" value="MBB6628493.1"/>
    <property type="molecule type" value="Genomic_DNA"/>
</dbReference>
<evidence type="ECO:0000256" key="2">
    <source>
        <dbReference type="ARBA" id="ARBA00006739"/>
    </source>
</evidence>
<dbReference type="Proteomes" id="UP000523955">
    <property type="component" value="Unassembled WGS sequence"/>
</dbReference>
<dbReference type="Gene3D" id="3.90.550.10">
    <property type="entry name" value="Spore Coat Polysaccharide Biosynthesis Protein SpsA, Chain A"/>
    <property type="match status" value="1"/>
</dbReference>
<organism evidence="6 7">
    <name type="scientific">Nocardioides luti</name>
    <dbReference type="NCBI Taxonomy" id="2761101"/>
    <lineage>
        <taxon>Bacteria</taxon>
        <taxon>Bacillati</taxon>
        <taxon>Actinomycetota</taxon>
        <taxon>Actinomycetes</taxon>
        <taxon>Propionibacteriales</taxon>
        <taxon>Nocardioidaceae</taxon>
        <taxon>Nocardioides</taxon>
    </lineage>
</organism>
<accession>A0A7X0RK23</accession>
<dbReference type="AlphaFoldDB" id="A0A7X0RK23"/>
<comment type="caution">
    <text evidence="6">The sequence shown here is derived from an EMBL/GenBank/DDBJ whole genome shotgun (WGS) entry which is preliminary data.</text>
</comment>
<comment type="pathway">
    <text evidence="1">Cell wall biogenesis; cell wall polysaccharide biosynthesis.</text>
</comment>
<evidence type="ECO:0000256" key="3">
    <source>
        <dbReference type="ARBA" id="ARBA00022676"/>
    </source>
</evidence>
<dbReference type="GO" id="GO:0016757">
    <property type="term" value="F:glycosyltransferase activity"/>
    <property type="evidence" value="ECO:0007669"/>
    <property type="project" value="UniProtKB-KW"/>
</dbReference>
<protein>
    <submittedName>
        <fullName evidence="6">Glycosyltransferase</fullName>
    </submittedName>
</protein>
<dbReference type="SUPFAM" id="SSF53448">
    <property type="entry name" value="Nucleotide-diphospho-sugar transferases"/>
    <property type="match status" value="1"/>
</dbReference>